<dbReference type="Proteomes" id="UP000002037">
    <property type="component" value="Unassembled WGS sequence"/>
</dbReference>
<dbReference type="GO" id="GO:0000012">
    <property type="term" value="P:single strand break repair"/>
    <property type="evidence" value="ECO:0007669"/>
    <property type="project" value="TreeGrafter"/>
</dbReference>
<proteinExistence type="predicted"/>
<evidence type="ECO:0000256" key="1">
    <source>
        <dbReference type="SAM" id="MobiDB-lite"/>
    </source>
</evidence>
<sequence length="255" mass="30017">MSFRDAIQKYIDHPEKHDIVQYYDDNVIIIKDLFPKAIRHLLVIPRNPKVSKTHPLDAFNRNYNEYTGEELYELISSYVEKAKDMIIDELFKVSNMKDKSQLGEFRNNFIRAGIHSIPSLSNLHIHVITQDFHSVRLKNKKHYNSFTTKFFVPFQELDPLKNAEYWHLSKFREESDDEESDHSSLNETQSKFISHERSKEVNESIIKNTPFKCTSCSATFGNSMVKLKDHLKGEFTKRYSKFIDPKILIPNGIRE</sequence>
<dbReference type="InterPro" id="IPR036265">
    <property type="entry name" value="HIT-like_sf"/>
</dbReference>
<dbReference type="Gene3D" id="3.30.428.10">
    <property type="entry name" value="HIT-like"/>
    <property type="match status" value="1"/>
</dbReference>
<feature type="domain" description="Aprataxin C2HE/C2H2/C2HC zinc finger" evidence="2">
    <location>
        <begin position="147"/>
        <end position="237"/>
    </location>
</feature>
<dbReference type="AlphaFoldDB" id="C5M3W7"/>
<organism evidence="3 4">
    <name type="scientific">Candida tropicalis (strain ATCC MYA-3404 / T1)</name>
    <name type="common">Yeast</name>
    <dbReference type="NCBI Taxonomy" id="294747"/>
    <lineage>
        <taxon>Eukaryota</taxon>
        <taxon>Fungi</taxon>
        <taxon>Dikarya</taxon>
        <taxon>Ascomycota</taxon>
        <taxon>Saccharomycotina</taxon>
        <taxon>Pichiomycetes</taxon>
        <taxon>Debaryomycetaceae</taxon>
        <taxon>Candida/Lodderomyces clade</taxon>
        <taxon>Candida</taxon>
    </lineage>
</organism>
<dbReference type="Pfam" id="PF16278">
    <property type="entry name" value="zf-C2HE"/>
    <property type="match status" value="1"/>
</dbReference>
<dbReference type="GO" id="GO:0033699">
    <property type="term" value="F:DNA 5'-adenosine monophosphate hydrolase activity"/>
    <property type="evidence" value="ECO:0007669"/>
    <property type="project" value="EnsemblFungi"/>
</dbReference>
<accession>C5M3W7</accession>
<dbReference type="EMBL" id="GG692395">
    <property type="protein sequence ID" value="EER36017.1"/>
    <property type="molecule type" value="Genomic_DNA"/>
</dbReference>
<dbReference type="InterPro" id="IPR032566">
    <property type="entry name" value="Znf-C2HE"/>
</dbReference>
<reference evidence="3 4" key="1">
    <citation type="journal article" date="2009" name="Nature">
        <title>Evolution of pathogenicity and sexual reproduction in eight Candida genomes.</title>
        <authorList>
            <person name="Butler G."/>
            <person name="Rasmussen M.D."/>
            <person name="Lin M.F."/>
            <person name="Santos M.A."/>
            <person name="Sakthikumar S."/>
            <person name="Munro C.A."/>
            <person name="Rheinbay E."/>
            <person name="Grabherr M."/>
            <person name="Forche A."/>
            <person name="Reedy J.L."/>
            <person name="Agrafioti I."/>
            <person name="Arnaud M.B."/>
            <person name="Bates S."/>
            <person name="Brown A.J."/>
            <person name="Brunke S."/>
            <person name="Costanzo M.C."/>
            <person name="Fitzpatrick D.A."/>
            <person name="de Groot P.W."/>
            <person name="Harris D."/>
            <person name="Hoyer L.L."/>
            <person name="Hube B."/>
            <person name="Klis F.M."/>
            <person name="Kodira C."/>
            <person name="Lennard N."/>
            <person name="Logue M.E."/>
            <person name="Martin R."/>
            <person name="Neiman A.M."/>
            <person name="Nikolaou E."/>
            <person name="Quail M.A."/>
            <person name="Quinn J."/>
            <person name="Santos M.C."/>
            <person name="Schmitzberger F.F."/>
            <person name="Sherlock G."/>
            <person name="Shah P."/>
            <person name="Silverstein K.A."/>
            <person name="Skrzypek M.S."/>
            <person name="Soll D."/>
            <person name="Staggs R."/>
            <person name="Stansfield I."/>
            <person name="Stumpf M.P."/>
            <person name="Sudbery P.E."/>
            <person name="Srikantha T."/>
            <person name="Zeng Q."/>
            <person name="Berman J."/>
            <person name="Berriman M."/>
            <person name="Heitman J."/>
            <person name="Gow N.A."/>
            <person name="Lorenz M.C."/>
            <person name="Birren B.W."/>
            <person name="Kellis M."/>
            <person name="Cuomo C.A."/>
        </authorList>
    </citation>
    <scope>NUCLEOTIDE SEQUENCE [LARGE SCALE GENOMIC DNA]</scope>
    <source>
        <strain evidence="4">ATCC MYA-3404 / T1</strain>
    </source>
</reference>
<dbReference type="PANTHER" id="PTHR12486">
    <property type="entry name" value="APRATAXIN-RELATED"/>
    <property type="match status" value="1"/>
</dbReference>
<dbReference type="GO" id="GO:0003725">
    <property type="term" value="F:double-stranded RNA binding"/>
    <property type="evidence" value="ECO:0007669"/>
    <property type="project" value="TreeGrafter"/>
</dbReference>
<dbReference type="STRING" id="294747.C5M3W7"/>
<name>C5M3W7_CANTT</name>
<dbReference type="HOGENOM" id="CLU_066882_3_1_1"/>
<dbReference type="GO" id="GO:1990165">
    <property type="term" value="F:single-strand break-containing DNA binding"/>
    <property type="evidence" value="ECO:0007669"/>
    <property type="project" value="TreeGrafter"/>
</dbReference>
<gene>
    <name evidence="3" type="ORF">CTRG_00756</name>
</gene>
<dbReference type="KEGG" id="ctp:CTRG_00756"/>
<dbReference type="PANTHER" id="PTHR12486:SF4">
    <property type="entry name" value="APRATAXIN"/>
    <property type="match status" value="1"/>
</dbReference>
<dbReference type="VEuPathDB" id="FungiDB:CTRG_00756"/>
<feature type="region of interest" description="Disordered" evidence="1">
    <location>
        <begin position="177"/>
        <end position="196"/>
    </location>
</feature>
<evidence type="ECO:0000259" key="2">
    <source>
        <dbReference type="Pfam" id="PF16278"/>
    </source>
</evidence>
<dbReference type="GeneID" id="8301178"/>
<dbReference type="GO" id="GO:0030983">
    <property type="term" value="F:mismatched DNA binding"/>
    <property type="evidence" value="ECO:0007669"/>
    <property type="project" value="TreeGrafter"/>
</dbReference>
<protein>
    <recommendedName>
        <fullName evidence="2">Aprataxin C2HE/C2H2/C2HC zinc finger domain-containing protein</fullName>
    </recommendedName>
</protein>
<dbReference type="GO" id="GO:0003697">
    <property type="term" value="F:single-stranded DNA binding"/>
    <property type="evidence" value="ECO:0007669"/>
    <property type="project" value="TreeGrafter"/>
</dbReference>
<evidence type="ECO:0000313" key="4">
    <source>
        <dbReference type="Proteomes" id="UP000002037"/>
    </source>
</evidence>
<dbReference type="Pfam" id="PF11969">
    <property type="entry name" value="DcpS_C"/>
    <property type="match status" value="1"/>
</dbReference>
<dbReference type="GO" id="GO:0005634">
    <property type="term" value="C:nucleus"/>
    <property type="evidence" value="ECO:0007669"/>
    <property type="project" value="TreeGrafter"/>
</dbReference>
<keyword evidence="4" id="KW-1185">Reference proteome</keyword>
<dbReference type="eggNOG" id="KOG0562">
    <property type="taxonomic scope" value="Eukaryota"/>
</dbReference>
<dbReference type="OrthoDB" id="3512845at2759"/>
<dbReference type="RefSeq" id="XP_002545975.1">
    <property type="nucleotide sequence ID" value="XM_002545929.1"/>
</dbReference>
<dbReference type="SUPFAM" id="SSF54197">
    <property type="entry name" value="HIT-like"/>
    <property type="match status" value="1"/>
</dbReference>
<evidence type="ECO:0000313" key="3">
    <source>
        <dbReference type="EMBL" id="EER36017.1"/>
    </source>
</evidence>